<dbReference type="Proteomes" id="UP000032141">
    <property type="component" value="Chromosome C4"/>
</dbReference>
<evidence type="ECO:0000313" key="1">
    <source>
        <dbReference type="EnsemblPlants" id="Bo4g024510.1"/>
    </source>
</evidence>
<proteinExistence type="predicted"/>
<organism evidence="1 2">
    <name type="scientific">Brassica oleracea var. oleracea</name>
    <dbReference type="NCBI Taxonomy" id="109376"/>
    <lineage>
        <taxon>Eukaryota</taxon>
        <taxon>Viridiplantae</taxon>
        <taxon>Streptophyta</taxon>
        <taxon>Embryophyta</taxon>
        <taxon>Tracheophyta</taxon>
        <taxon>Spermatophyta</taxon>
        <taxon>Magnoliopsida</taxon>
        <taxon>eudicotyledons</taxon>
        <taxon>Gunneridae</taxon>
        <taxon>Pentapetalae</taxon>
        <taxon>rosids</taxon>
        <taxon>malvids</taxon>
        <taxon>Brassicales</taxon>
        <taxon>Brassicaceae</taxon>
        <taxon>Brassiceae</taxon>
        <taxon>Brassica</taxon>
    </lineage>
</organism>
<dbReference type="HOGENOM" id="CLU_2281352_0_0_1"/>
<dbReference type="Gramene" id="Bo4g024510.1">
    <property type="protein sequence ID" value="Bo4g024510.1"/>
    <property type="gene ID" value="Bo4g024510"/>
</dbReference>
<accession>A0A0D3BQ23</accession>
<name>A0A0D3BQ23_BRAOL</name>
<evidence type="ECO:0000313" key="2">
    <source>
        <dbReference type="Proteomes" id="UP000032141"/>
    </source>
</evidence>
<dbReference type="EnsemblPlants" id="Bo4g024510.1">
    <property type="protein sequence ID" value="Bo4g024510.1"/>
    <property type="gene ID" value="Bo4g024510"/>
</dbReference>
<keyword evidence="2" id="KW-1185">Reference proteome</keyword>
<dbReference type="AlphaFoldDB" id="A0A0D3BQ23"/>
<reference evidence="1" key="2">
    <citation type="submission" date="2015-03" db="UniProtKB">
        <authorList>
            <consortium name="EnsemblPlants"/>
        </authorList>
    </citation>
    <scope>IDENTIFICATION</scope>
</reference>
<protein>
    <submittedName>
        <fullName evidence="1">Uncharacterized protein</fullName>
    </submittedName>
</protein>
<sequence>MKKKRFHRHTRHQLQWLESSKTDQDLVSEPKNTDKVWIIAITAEIKMGRKLRKTTTDAVAEILVVPCSRGGLWRGTDFDFSRVSTGASLPLSTCSASHPSIP</sequence>
<reference evidence="1 2" key="1">
    <citation type="journal article" date="2014" name="Genome Biol.">
        <title>Transcriptome and methylome profiling reveals relics of genome dominance in the mesopolyploid Brassica oleracea.</title>
        <authorList>
            <person name="Parkin I.A."/>
            <person name="Koh C."/>
            <person name="Tang H."/>
            <person name="Robinson S.J."/>
            <person name="Kagale S."/>
            <person name="Clarke W.E."/>
            <person name="Town C.D."/>
            <person name="Nixon J."/>
            <person name="Krishnakumar V."/>
            <person name="Bidwell S.L."/>
            <person name="Denoeud F."/>
            <person name="Belcram H."/>
            <person name="Links M.G."/>
            <person name="Just J."/>
            <person name="Clarke C."/>
            <person name="Bender T."/>
            <person name="Huebert T."/>
            <person name="Mason A.S."/>
            <person name="Pires J.C."/>
            <person name="Barker G."/>
            <person name="Moore J."/>
            <person name="Walley P.G."/>
            <person name="Manoli S."/>
            <person name="Batley J."/>
            <person name="Edwards D."/>
            <person name="Nelson M.N."/>
            <person name="Wang X."/>
            <person name="Paterson A.H."/>
            <person name="King G."/>
            <person name="Bancroft I."/>
            <person name="Chalhoub B."/>
            <person name="Sharpe A.G."/>
        </authorList>
    </citation>
    <scope>NUCLEOTIDE SEQUENCE</scope>
    <source>
        <strain evidence="1 2">cv. TO1000</strain>
    </source>
</reference>